<keyword evidence="3" id="KW-1185">Reference proteome</keyword>
<evidence type="ECO:0008006" key="4">
    <source>
        <dbReference type="Google" id="ProtNLM"/>
    </source>
</evidence>
<evidence type="ECO:0000313" key="2">
    <source>
        <dbReference type="EMBL" id="SDK53005.1"/>
    </source>
</evidence>
<dbReference type="AlphaFoldDB" id="A0A1G9CNI7"/>
<evidence type="ECO:0000256" key="1">
    <source>
        <dbReference type="SAM" id="Phobius"/>
    </source>
</evidence>
<reference evidence="3" key="1">
    <citation type="submission" date="2016-10" db="EMBL/GenBank/DDBJ databases">
        <authorList>
            <person name="Varghese N."/>
            <person name="Submissions S."/>
        </authorList>
    </citation>
    <scope>NUCLEOTIDE SEQUENCE [LARGE SCALE GENOMIC DNA]</scope>
    <source>
        <strain evidence="3">CBMB127</strain>
    </source>
</reference>
<keyword evidence="1" id="KW-0812">Transmembrane</keyword>
<accession>A0A1G9CNI7</accession>
<feature type="transmembrane region" description="Helical" evidence="1">
    <location>
        <begin position="51"/>
        <end position="76"/>
    </location>
</feature>
<dbReference type="Proteomes" id="UP000198629">
    <property type="component" value="Unassembled WGS sequence"/>
</dbReference>
<keyword evidence="1" id="KW-0472">Membrane</keyword>
<name>A0A1G9CNI7_9PROT</name>
<sequence length="108" mass="11345">MSEELEDKQQKDETNWQPLVDALAPHAAELIKSFIERSHEASVGKATLEKYIIGLGALVVIVVGGCSVVAAFQGNYDPAERLLIPLISFAGGLGIGARLSGGGNANKI</sequence>
<dbReference type="EMBL" id="FNFX01000003">
    <property type="protein sequence ID" value="SDK53005.1"/>
    <property type="molecule type" value="Genomic_DNA"/>
</dbReference>
<proteinExistence type="predicted"/>
<evidence type="ECO:0000313" key="3">
    <source>
        <dbReference type="Proteomes" id="UP000198629"/>
    </source>
</evidence>
<organism evidence="2 3">
    <name type="scientific">Methylophilus rhizosphaerae</name>
    <dbReference type="NCBI Taxonomy" id="492660"/>
    <lineage>
        <taxon>Bacteria</taxon>
        <taxon>Pseudomonadati</taxon>
        <taxon>Pseudomonadota</taxon>
        <taxon>Betaproteobacteria</taxon>
        <taxon>Nitrosomonadales</taxon>
        <taxon>Methylophilaceae</taxon>
        <taxon>Methylophilus</taxon>
    </lineage>
</organism>
<protein>
    <recommendedName>
        <fullName evidence="4">Holin-X, holin superfamily III</fullName>
    </recommendedName>
</protein>
<dbReference type="RefSeq" id="WP_091471571.1">
    <property type="nucleotide sequence ID" value="NZ_FNFX01000003.1"/>
</dbReference>
<feature type="transmembrane region" description="Helical" evidence="1">
    <location>
        <begin position="82"/>
        <end position="101"/>
    </location>
</feature>
<keyword evidence="1" id="KW-1133">Transmembrane helix</keyword>
<gene>
    <name evidence="2" type="ORF">SAMN05192566_1541</name>
</gene>
<dbReference type="STRING" id="492660.SAMN05192566_1541"/>